<keyword evidence="2" id="KW-0812">Transmembrane</keyword>
<reference evidence="3" key="2">
    <citation type="journal article" date="2014" name="BMC Genomics">
        <title>A genomic perspective to assessing quality of mass-reared SIT flies used in Mediterranean fruit fly (Ceratitis capitata) eradication in California.</title>
        <authorList>
            <person name="Calla B."/>
            <person name="Hall B."/>
            <person name="Hou S."/>
            <person name="Geib S.M."/>
        </authorList>
    </citation>
    <scope>NUCLEOTIDE SEQUENCE</scope>
</reference>
<organism evidence="3">
    <name type="scientific">Ceratitis capitata</name>
    <name type="common">Mediterranean fruit fly</name>
    <name type="synonym">Tephritis capitata</name>
    <dbReference type="NCBI Taxonomy" id="7213"/>
    <lineage>
        <taxon>Eukaryota</taxon>
        <taxon>Metazoa</taxon>
        <taxon>Ecdysozoa</taxon>
        <taxon>Arthropoda</taxon>
        <taxon>Hexapoda</taxon>
        <taxon>Insecta</taxon>
        <taxon>Pterygota</taxon>
        <taxon>Neoptera</taxon>
        <taxon>Endopterygota</taxon>
        <taxon>Diptera</taxon>
        <taxon>Brachycera</taxon>
        <taxon>Muscomorpha</taxon>
        <taxon>Tephritoidea</taxon>
        <taxon>Tephritidae</taxon>
        <taxon>Ceratitis</taxon>
        <taxon>Ceratitis</taxon>
    </lineage>
</organism>
<accession>W8BVN1</accession>
<protein>
    <submittedName>
        <fullName evidence="3">Uncharacterized protein</fullName>
    </submittedName>
</protein>
<dbReference type="AlphaFoldDB" id="W8BVN1"/>
<feature type="compositionally biased region" description="Acidic residues" evidence="1">
    <location>
        <begin position="13"/>
        <end position="25"/>
    </location>
</feature>
<keyword evidence="2" id="KW-0472">Membrane</keyword>
<name>W8BVN1_CERCA</name>
<keyword evidence="2" id="KW-1133">Transmembrane helix</keyword>
<dbReference type="OrthoDB" id="7870512at2759"/>
<evidence type="ECO:0000256" key="2">
    <source>
        <dbReference type="SAM" id="Phobius"/>
    </source>
</evidence>
<feature type="region of interest" description="Disordered" evidence="1">
    <location>
        <begin position="1"/>
        <end position="60"/>
    </location>
</feature>
<evidence type="ECO:0000313" key="3">
    <source>
        <dbReference type="EMBL" id="JAB93214.1"/>
    </source>
</evidence>
<reference evidence="3" key="1">
    <citation type="submission" date="2013-07" db="EMBL/GenBank/DDBJ databases">
        <authorList>
            <person name="Geib S."/>
        </authorList>
    </citation>
    <scope>NUCLEOTIDE SEQUENCE</scope>
</reference>
<sequence>MDNKGDNQQTTESAEDELKDNEADEESHNEQLKKHTKNTAVANIREAEKRDDTETDEEDSLHIVSSIKEFKRPTPLVTLVGTHTTDTATDSVCSAESNERMKEAVNLEHIMEDLNMPMPSTSKVVENVREYVKQIERRIEDVESLTSLSSTIPQASAAEIIGMPMETLKLETIKDASDLSFTSKVSNEYSTFEEVERLAHEEVDRIVAENISPTVKRIAERHDFQQVERENQEIAERFKQIMEMFDSFTKNLESLEMPGLQQSEEVAESKAMPLRRRLSFKSAANTEPYSAGTASGIGAAAGSNVYNEFYLEVHGECKEDLKKGETMKPTLAVKQTVETGLDPMYRDMATTVSGLELLDERAARTTNSSPFAMSAQPTQSLTTIGCQTASAFFGVRMTPLASTSYSQLTSSTAKEISPTEDDIVNEFNLESVTEPLTSTTADIATTTFSDVTETTDITSAQPKSKFIGPTEQSAMVKIREPPTIIDLTQDSNAPRVTSIVTEATGPTNCRTTDTAPCERTYHTIHIEANSSPSSSVLRRPPLCTRLWNVITDFCAAVCLCLQVNKDCLFCLGFFIAFVVSASFLTAFFYRTLSINPHLLQVPVGSSSFASHVNSFQITQNEGS</sequence>
<evidence type="ECO:0000256" key="1">
    <source>
        <dbReference type="SAM" id="MobiDB-lite"/>
    </source>
</evidence>
<feature type="transmembrane region" description="Helical" evidence="2">
    <location>
        <begin position="568"/>
        <end position="589"/>
    </location>
</feature>
<feature type="compositionally biased region" description="Polar residues" evidence="1">
    <location>
        <begin position="1"/>
        <end position="12"/>
    </location>
</feature>
<proteinExistence type="evidence at transcript level"/>
<dbReference type="EMBL" id="GAMC01013341">
    <property type="protein sequence ID" value="JAB93214.1"/>
    <property type="molecule type" value="mRNA"/>
</dbReference>